<dbReference type="AlphaFoldDB" id="G5A9U6"/>
<dbReference type="GeneID" id="20651358"/>
<accession>G5A9U6</accession>
<gene>
    <name evidence="1" type="ORF">PHYSODRAFT_403711</name>
</gene>
<evidence type="ECO:0008006" key="3">
    <source>
        <dbReference type="Google" id="ProtNLM"/>
    </source>
</evidence>
<sequence>DSGADTSLVARGVLDSISQAGKSVAVQAIPPVRLSPVGGREVVVQRMATFSEIVLTTSADPIMLRNLACYVEEANSRTELTVGRPIMKILGYSTDKLLDPGPGAEEEDIERHETRTALPCLQPTNLAEVTRYLEAKVEIATRMGLTLDDCTKLRGILQMRADSFRLEFGHDPPVRVAPMQVRLKPGATPIRAQPRRYSPNDRAFLDRHTSTLMKHRLIYKNHRSSWASA</sequence>
<dbReference type="InParanoid" id="G5A9U6"/>
<keyword evidence="2" id="KW-1185">Reference proteome</keyword>
<proteinExistence type="predicted"/>
<name>G5A9U6_PHYSP</name>
<protein>
    <recommendedName>
        <fullName evidence="3">Peptidase A2 domain-containing protein</fullName>
    </recommendedName>
</protein>
<dbReference type="EMBL" id="JH159162">
    <property type="protein sequence ID" value="EGZ07376.1"/>
    <property type="molecule type" value="Genomic_DNA"/>
</dbReference>
<dbReference type="Gene3D" id="3.10.10.10">
    <property type="entry name" value="HIV Type 1 Reverse Transcriptase, subunit A, domain 1"/>
    <property type="match status" value="1"/>
</dbReference>
<feature type="non-terminal residue" evidence="1">
    <location>
        <position position="1"/>
    </location>
</feature>
<dbReference type="Proteomes" id="UP000002640">
    <property type="component" value="Unassembled WGS sequence"/>
</dbReference>
<dbReference type="KEGG" id="psoj:PHYSODRAFT_403711"/>
<dbReference type="RefSeq" id="XP_009536942.1">
    <property type="nucleotide sequence ID" value="XM_009538647.1"/>
</dbReference>
<organism evidence="1 2">
    <name type="scientific">Phytophthora sojae (strain P6497)</name>
    <name type="common">Soybean stem and root rot agent</name>
    <name type="synonym">Phytophthora megasperma f. sp. glycines</name>
    <dbReference type="NCBI Taxonomy" id="1094619"/>
    <lineage>
        <taxon>Eukaryota</taxon>
        <taxon>Sar</taxon>
        <taxon>Stramenopiles</taxon>
        <taxon>Oomycota</taxon>
        <taxon>Peronosporomycetes</taxon>
        <taxon>Peronosporales</taxon>
        <taxon>Peronosporaceae</taxon>
        <taxon>Phytophthora</taxon>
    </lineage>
</organism>
<evidence type="ECO:0000313" key="2">
    <source>
        <dbReference type="Proteomes" id="UP000002640"/>
    </source>
</evidence>
<evidence type="ECO:0000313" key="1">
    <source>
        <dbReference type="EMBL" id="EGZ07376.1"/>
    </source>
</evidence>
<reference evidence="1 2" key="1">
    <citation type="journal article" date="2006" name="Science">
        <title>Phytophthora genome sequences uncover evolutionary origins and mechanisms of pathogenesis.</title>
        <authorList>
            <person name="Tyler B.M."/>
            <person name="Tripathy S."/>
            <person name="Zhang X."/>
            <person name="Dehal P."/>
            <person name="Jiang R.H."/>
            <person name="Aerts A."/>
            <person name="Arredondo F.D."/>
            <person name="Baxter L."/>
            <person name="Bensasson D."/>
            <person name="Beynon J.L."/>
            <person name="Chapman J."/>
            <person name="Damasceno C.M."/>
            <person name="Dorrance A.E."/>
            <person name="Dou D."/>
            <person name="Dickerman A.W."/>
            <person name="Dubchak I.L."/>
            <person name="Garbelotto M."/>
            <person name="Gijzen M."/>
            <person name="Gordon S.G."/>
            <person name="Govers F."/>
            <person name="Grunwald N.J."/>
            <person name="Huang W."/>
            <person name="Ivors K.L."/>
            <person name="Jones R.W."/>
            <person name="Kamoun S."/>
            <person name="Krampis K."/>
            <person name="Lamour K.H."/>
            <person name="Lee M.K."/>
            <person name="McDonald W.H."/>
            <person name="Medina M."/>
            <person name="Meijer H.J."/>
            <person name="Nordberg E.K."/>
            <person name="Maclean D.J."/>
            <person name="Ospina-Giraldo M.D."/>
            <person name="Morris P.F."/>
            <person name="Phuntumart V."/>
            <person name="Putnam N.H."/>
            <person name="Rash S."/>
            <person name="Rose J.K."/>
            <person name="Sakihama Y."/>
            <person name="Salamov A.A."/>
            <person name="Savidor A."/>
            <person name="Scheuring C.F."/>
            <person name="Smith B.M."/>
            <person name="Sobral B.W."/>
            <person name="Terry A."/>
            <person name="Torto-Alalibo T.A."/>
            <person name="Win J."/>
            <person name="Xu Z."/>
            <person name="Zhang H."/>
            <person name="Grigoriev I.V."/>
            <person name="Rokhsar D.S."/>
            <person name="Boore J.L."/>
        </authorList>
    </citation>
    <scope>NUCLEOTIDE SEQUENCE [LARGE SCALE GENOMIC DNA]</scope>
    <source>
        <strain evidence="1 2">P6497</strain>
    </source>
</reference>
<feature type="non-terminal residue" evidence="1">
    <location>
        <position position="229"/>
    </location>
</feature>